<sequence length="163" mass="17390">MGRGSASDSAAAKIKKKPTMETKATDSTAVIRDHTTSSTIDVLSASLRRSSLPQFQLIPRWSHIGDSFKLETETRIKGYYSFSVKALGFFELVLAAAPVLTCVLRLRTDADLASSSGALCQDIGIVEELVQKDRKAIANHLAARGIVVPLAVAAASSDDDRGV</sequence>
<comment type="caution">
    <text evidence="2">The sequence shown here is derived from an EMBL/GenBank/DDBJ whole genome shotgun (WGS) entry which is preliminary data.</text>
</comment>
<name>A0A8K0DR01_9ROSA</name>
<proteinExistence type="predicted"/>
<dbReference type="OrthoDB" id="1546605at2759"/>
<feature type="compositionally biased region" description="Low complexity" evidence="1">
    <location>
        <begin position="1"/>
        <end position="12"/>
    </location>
</feature>
<organism evidence="2 3">
    <name type="scientific">Rhamnella rubrinervis</name>
    <dbReference type="NCBI Taxonomy" id="2594499"/>
    <lineage>
        <taxon>Eukaryota</taxon>
        <taxon>Viridiplantae</taxon>
        <taxon>Streptophyta</taxon>
        <taxon>Embryophyta</taxon>
        <taxon>Tracheophyta</taxon>
        <taxon>Spermatophyta</taxon>
        <taxon>Magnoliopsida</taxon>
        <taxon>eudicotyledons</taxon>
        <taxon>Gunneridae</taxon>
        <taxon>Pentapetalae</taxon>
        <taxon>rosids</taxon>
        <taxon>fabids</taxon>
        <taxon>Rosales</taxon>
        <taxon>Rhamnaceae</taxon>
        <taxon>rhamnoid group</taxon>
        <taxon>Rhamneae</taxon>
        <taxon>Rhamnella</taxon>
    </lineage>
</organism>
<dbReference type="EMBL" id="VOIH02000012">
    <property type="protein sequence ID" value="KAF3432270.1"/>
    <property type="molecule type" value="Genomic_DNA"/>
</dbReference>
<evidence type="ECO:0000256" key="1">
    <source>
        <dbReference type="SAM" id="MobiDB-lite"/>
    </source>
</evidence>
<keyword evidence="3" id="KW-1185">Reference proteome</keyword>
<protein>
    <submittedName>
        <fullName evidence="2">Uncharacterized protein</fullName>
    </submittedName>
</protein>
<dbReference type="AlphaFoldDB" id="A0A8K0DR01"/>
<gene>
    <name evidence="2" type="ORF">FNV43_RR27009</name>
</gene>
<evidence type="ECO:0000313" key="3">
    <source>
        <dbReference type="Proteomes" id="UP000796880"/>
    </source>
</evidence>
<reference evidence="2" key="1">
    <citation type="submission" date="2020-03" db="EMBL/GenBank/DDBJ databases">
        <title>A high-quality chromosome-level genome assembly of a woody plant with both climbing and erect habits, Rhamnella rubrinervis.</title>
        <authorList>
            <person name="Lu Z."/>
            <person name="Yang Y."/>
            <person name="Zhu X."/>
            <person name="Sun Y."/>
        </authorList>
    </citation>
    <scope>NUCLEOTIDE SEQUENCE</scope>
    <source>
        <strain evidence="2">BYM</strain>
        <tissue evidence="2">Leaf</tissue>
    </source>
</reference>
<evidence type="ECO:0000313" key="2">
    <source>
        <dbReference type="EMBL" id="KAF3432270.1"/>
    </source>
</evidence>
<feature type="region of interest" description="Disordered" evidence="1">
    <location>
        <begin position="1"/>
        <end position="26"/>
    </location>
</feature>
<dbReference type="Proteomes" id="UP000796880">
    <property type="component" value="Unassembled WGS sequence"/>
</dbReference>
<accession>A0A8K0DR01</accession>